<gene>
    <name evidence="3" type="ORF">CUMW_272110</name>
</gene>
<reference evidence="3 4" key="1">
    <citation type="journal article" date="2017" name="Front. Genet.">
        <title>Draft sequencing of the heterozygous diploid genome of Satsuma (Citrus unshiu Marc.) using a hybrid assembly approach.</title>
        <authorList>
            <person name="Shimizu T."/>
            <person name="Tanizawa Y."/>
            <person name="Mochizuki T."/>
            <person name="Nagasaki H."/>
            <person name="Yoshioka T."/>
            <person name="Toyoda A."/>
            <person name="Fujiyama A."/>
            <person name="Kaminuma E."/>
            <person name="Nakamura Y."/>
        </authorList>
    </citation>
    <scope>NUCLEOTIDE SEQUENCE [LARGE SCALE GENOMIC DNA]</scope>
    <source>
        <strain evidence="4">cv. Miyagawa wase</strain>
    </source>
</reference>
<feature type="region of interest" description="Disordered" evidence="1">
    <location>
        <begin position="348"/>
        <end position="369"/>
    </location>
</feature>
<organism evidence="3 4">
    <name type="scientific">Citrus unshiu</name>
    <name type="common">Satsuma mandarin</name>
    <name type="synonym">Citrus nobilis var. unshiu</name>
    <dbReference type="NCBI Taxonomy" id="55188"/>
    <lineage>
        <taxon>Eukaryota</taxon>
        <taxon>Viridiplantae</taxon>
        <taxon>Streptophyta</taxon>
        <taxon>Embryophyta</taxon>
        <taxon>Tracheophyta</taxon>
        <taxon>Spermatophyta</taxon>
        <taxon>Magnoliopsida</taxon>
        <taxon>eudicotyledons</taxon>
        <taxon>Gunneridae</taxon>
        <taxon>Pentapetalae</taxon>
        <taxon>rosids</taxon>
        <taxon>malvids</taxon>
        <taxon>Sapindales</taxon>
        <taxon>Rutaceae</taxon>
        <taxon>Aurantioideae</taxon>
        <taxon>Citrus</taxon>
    </lineage>
</organism>
<dbReference type="Proteomes" id="UP000236630">
    <property type="component" value="Unassembled WGS sequence"/>
</dbReference>
<sequence>VQKLNSSATLSKNTGILSGALLKLKTLAAATLFFLPHLRRWLKMLSSLFRSLKEDQREENKQKRKACKKKNHEALIEYNSYGVPVGKGRNDLRSYIGVIIRETISILLDDWRRVPLEIKETLWLHFQKKFKLSLKCKSQVLKWMKIASRNFRSELAAEFVLPNKDDRKSLRLPPIEYPSIKKEYWKLLFDKEKSKKAKVKRAKNVYNHRLGSTRYGGMLYRKKNKSGVSEREIDRSEAWLMARADRDGKYASDVTPIAEKINDLKSQIEQGTFQSQGSHAILGQALQKQPNGSRVQGVGQFITPSMYFHVLDATELARERKMYQESFQFMFAQLELMNAWLNTYNNTEVGSSNFPKPKTSTGVQIDNDQ</sequence>
<keyword evidence="2" id="KW-1133">Transmembrane helix</keyword>
<keyword evidence="2" id="KW-0812">Transmembrane</keyword>
<dbReference type="AlphaFoldDB" id="A0A2H5QXX5"/>
<evidence type="ECO:0000313" key="4">
    <source>
        <dbReference type="Proteomes" id="UP000236630"/>
    </source>
</evidence>
<keyword evidence="4" id="KW-1185">Reference proteome</keyword>
<dbReference type="EMBL" id="BDQV01001244">
    <property type="protein sequence ID" value="GAY69449.1"/>
    <property type="molecule type" value="Genomic_DNA"/>
</dbReference>
<feature type="non-terminal residue" evidence="3">
    <location>
        <position position="369"/>
    </location>
</feature>
<keyword evidence="2" id="KW-0472">Membrane</keyword>
<name>A0A2H5QXX5_CITUN</name>
<evidence type="ECO:0000256" key="1">
    <source>
        <dbReference type="SAM" id="MobiDB-lite"/>
    </source>
</evidence>
<accession>A0A2H5QXX5</accession>
<dbReference type="PANTHER" id="PTHR33018">
    <property type="entry name" value="OS10G0338966 PROTEIN-RELATED"/>
    <property type="match status" value="1"/>
</dbReference>
<dbReference type="PANTHER" id="PTHR33018:SF34">
    <property type="entry name" value="OS02G0472350 PROTEIN"/>
    <property type="match status" value="1"/>
</dbReference>
<feature type="non-terminal residue" evidence="3">
    <location>
        <position position="1"/>
    </location>
</feature>
<evidence type="ECO:0000256" key="2">
    <source>
        <dbReference type="SAM" id="Phobius"/>
    </source>
</evidence>
<comment type="caution">
    <text evidence="3">The sequence shown here is derived from an EMBL/GenBank/DDBJ whole genome shotgun (WGS) entry which is preliminary data.</text>
</comment>
<protein>
    <submittedName>
        <fullName evidence="3">Uncharacterized protein</fullName>
    </submittedName>
</protein>
<evidence type="ECO:0000313" key="3">
    <source>
        <dbReference type="EMBL" id="GAY69449.1"/>
    </source>
</evidence>
<proteinExistence type="predicted"/>
<feature type="transmembrane region" description="Helical" evidence="2">
    <location>
        <begin position="15"/>
        <end position="35"/>
    </location>
</feature>